<keyword evidence="4 9" id="KW-0560">Oxidoreductase</keyword>
<proteinExistence type="predicted"/>
<dbReference type="Pfam" id="PF00034">
    <property type="entry name" value="Cytochrom_C"/>
    <property type="match status" value="1"/>
</dbReference>
<dbReference type="PANTHER" id="PTHR30600">
    <property type="entry name" value="CYTOCHROME C PEROXIDASE-RELATED"/>
    <property type="match status" value="1"/>
</dbReference>
<dbReference type="OrthoDB" id="9772811at2"/>
<dbReference type="EMBL" id="CP018477">
    <property type="protein sequence ID" value="ASV76880.1"/>
    <property type="molecule type" value="Genomic_DNA"/>
</dbReference>
<evidence type="ECO:0000256" key="2">
    <source>
        <dbReference type="ARBA" id="ARBA00022617"/>
    </source>
</evidence>
<dbReference type="InterPro" id="IPR036909">
    <property type="entry name" value="Cyt_c-like_dom_sf"/>
</dbReference>
<keyword evidence="3 6" id="KW-0479">Metal-binding</keyword>
<dbReference type="GO" id="GO:0030313">
    <property type="term" value="C:cell envelope"/>
    <property type="evidence" value="ECO:0007669"/>
    <property type="project" value="UniProtKB-SubCell"/>
</dbReference>
<evidence type="ECO:0000313" key="10">
    <source>
        <dbReference type="Proteomes" id="UP000215086"/>
    </source>
</evidence>
<keyword evidence="5 6" id="KW-0408">Iron</keyword>
<evidence type="ECO:0000256" key="1">
    <source>
        <dbReference type="ARBA" id="ARBA00004196"/>
    </source>
</evidence>
<dbReference type="Proteomes" id="UP000215086">
    <property type="component" value="Chromosome"/>
</dbReference>
<evidence type="ECO:0000256" key="7">
    <source>
        <dbReference type="SAM" id="MobiDB-lite"/>
    </source>
</evidence>
<name>A0A286RLP3_9BACT</name>
<feature type="domain" description="Cytochrome c" evidence="8">
    <location>
        <begin position="362"/>
        <end position="487"/>
    </location>
</feature>
<dbReference type="Pfam" id="PF03150">
    <property type="entry name" value="CCP_MauG"/>
    <property type="match status" value="1"/>
</dbReference>
<dbReference type="SUPFAM" id="SSF46626">
    <property type="entry name" value="Cytochrome c"/>
    <property type="match status" value="2"/>
</dbReference>
<evidence type="ECO:0000256" key="6">
    <source>
        <dbReference type="PROSITE-ProRule" id="PRU00433"/>
    </source>
</evidence>
<dbReference type="FunFam" id="1.10.760.10:FF:000042">
    <property type="entry name" value="Cytochrome c peroxidase"/>
    <property type="match status" value="1"/>
</dbReference>
<evidence type="ECO:0000259" key="8">
    <source>
        <dbReference type="PROSITE" id="PS51007"/>
    </source>
</evidence>
<gene>
    <name evidence="9" type="ORF">THTE_4279</name>
</gene>
<sequence length="499" mass="53693">MWKRLVSFWKHRGEMSVCPVVRWQTLAGKWRMVMLQKTLSRWLVCLIAVAFLTGCPKPATERGQKPAAHTTGPAASEATPSTAESAAPSTTEAAPQPSEAQPAEQPQQPAPSEEAAKPETQETAPAPAQQEAMPAPEMTSPATESQPAQPAAPQESAEKPKEEAPSPAEKPAESAPAGAQSAAPQGTPYEVKVPLGLPPLPIPEDNPMTVEKIELGKMLYFDKRVSADGSVSCATCHDPNMAWAEHTPTSKGIHGQVGTRNAPTVINAAYATSQFWDGRAKTLEEQALGPVANPIEMGHTIEGMVQTLDGIPQYKELFQKVFGTGVTPENFAKAIAAFERTVLSGNSPYDRYRAGDQNALTEAQKRGLKVFEESGCADCHTPPLFSSYEFYNAGVGMNKEKPDEGRKAVTGKDEDFGKFRVPSLREVANTAPYFHDGSAATLEEAVAVMAAGGIDNPHRSEEFDTVREAKITPEQQKDLVEFLKALSGEFPKVEPPQLP</sequence>
<dbReference type="PROSITE" id="PS51007">
    <property type="entry name" value="CYTC"/>
    <property type="match status" value="1"/>
</dbReference>
<keyword evidence="9" id="KW-0575">Peroxidase</keyword>
<evidence type="ECO:0000256" key="5">
    <source>
        <dbReference type="ARBA" id="ARBA00023004"/>
    </source>
</evidence>
<dbReference type="GO" id="GO:0004130">
    <property type="term" value="F:cytochrome-c peroxidase activity"/>
    <property type="evidence" value="ECO:0007669"/>
    <property type="project" value="UniProtKB-EC"/>
</dbReference>
<dbReference type="GO" id="GO:0009055">
    <property type="term" value="F:electron transfer activity"/>
    <property type="evidence" value="ECO:0007669"/>
    <property type="project" value="InterPro"/>
</dbReference>
<dbReference type="AlphaFoldDB" id="A0A286RLP3"/>
<dbReference type="InterPro" id="IPR051395">
    <property type="entry name" value="Cytochrome_c_Peroxidase/MauG"/>
</dbReference>
<feature type="region of interest" description="Disordered" evidence="7">
    <location>
        <begin position="59"/>
        <end position="192"/>
    </location>
</feature>
<comment type="subcellular location">
    <subcellularLocation>
        <location evidence="1">Cell envelope</location>
    </subcellularLocation>
</comment>
<evidence type="ECO:0000256" key="3">
    <source>
        <dbReference type="ARBA" id="ARBA00022723"/>
    </source>
</evidence>
<keyword evidence="2 6" id="KW-0349">Heme</keyword>
<dbReference type="KEGG" id="ttf:THTE_4279"/>
<feature type="compositionally biased region" description="Low complexity" evidence="7">
    <location>
        <begin position="121"/>
        <end position="155"/>
    </location>
</feature>
<evidence type="ECO:0000313" key="9">
    <source>
        <dbReference type="EMBL" id="ASV76880.1"/>
    </source>
</evidence>
<feature type="compositionally biased region" description="Low complexity" evidence="7">
    <location>
        <begin position="165"/>
        <end position="186"/>
    </location>
</feature>
<dbReference type="EC" id="1.11.1.5" evidence="9"/>
<reference evidence="9 10" key="1">
    <citation type="journal article" name="Front. Microbiol.">
        <title>Sugar Metabolism of the First Thermophilic Planctomycete Thermogutta terrifontis: Comparative Genomic and Transcriptomic Approaches.</title>
        <authorList>
            <person name="Elcheninov A.G."/>
            <person name="Menzel P."/>
            <person name="Gudbergsdottir S.R."/>
            <person name="Slesarev A.I."/>
            <person name="Kadnikov V.V."/>
            <person name="Krogh A."/>
            <person name="Bonch-Osmolovskaya E.A."/>
            <person name="Peng X."/>
            <person name="Kublanov I.V."/>
        </authorList>
    </citation>
    <scope>NUCLEOTIDE SEQUENCE [LARGE SCALE GENOMIC DNA]</scope>
    <source>
        <strain evidence="9 10">R1</strain>
    </source>
</reference>
<organism evidence="9 10">
    <name type="scientific">Thermogutta terrifontis</name>
    <dbReference type="NCBI Taxonomy" id="1331910"/>
    <lineage>
        <taxon>Bacteria</taxon>
        <taxon>Pseudomonadati</taxon>
        <taxon>Planctomycetota</taxon>
        <taxon>Planctomycetia</taxon>
        <taxon>Pirellulales</taxon>
        <taxon>Thermoguttaceae</taxon>
        <taxon>Thermogutta</taxon>
    </lineage>
</organism>
<dbReference type="InterPro" id="IPR004852">
    <property type="entry name" value="Di-haem_cyt_c_peroxidsae"/>
</dbReference>
<accession>A0A286RLP3</accession>
<dbReference type="GO" id="GO:0020037">
    <property type="term" value="F:heme binding"/>
    <property type="evidence" value="ECO:0007669"/>
    <property type="project" value="InterPro"/>
</dbReference>
<protein>
    <submittedName>
        <fullName evidence="9">Cytochrome c551 peroxidase</fullName>
        <ecNumber evidence="9">1.11.1.5</ecNumber>
    </submittedName>
</protein>
<dbReference type="Gene3D" id="1.10.760.10">
    <property type="entry name" value="Cytochrome c-like domain"/>
    <property type="match status" value="2"/>
</dbReference>
<dbReference type="InterPro" id="IPR009056">
    <property type="entry name" value="Cyt_c-like_dom"/>
</dbReference>
<feature type="compositionally biased region" description="Low complexity" evidence="7">
    <location>
        <begin position="73"/>
        <end position="113"/>
    </location>
</feature>
<evidence type="ECO:0000256" key="4">
    <source>
        <dbReference type="ARBA" id="ARBA00023002"/>
    </source>
</evidence>
<dbReference type="GO" id="GO:0046872">
    <property type="term" value="F:metal ion binding"/>
    <property type="evidence" value="ECO:0007669"/>
    <property type="project" value="UniProtKB-KW"/>
</dbReference>
<keyword evidence="10" id="KW-1185">Reference proteome</keyword>